<organism evidence="1 2">
    <name type="scientific">Vigna mungo</name>
    <name type="common">Black gram</name>
    <name type="synonym">Phaseolus mungo</name>
    <dbReference type="NCBI Taxonomy" id="3915"/>
    <lineage>
        <taxon>Eukaryota</taxon>
        <taxon>Viridiplantae</taxon>
        <taxon>Streptophyta</taxon>
        <taxon>Embryophyta</taxon>
        <taxon>Tracheophyta</taxon>
        <taxon>Spermatophyta</taxon>
        <taxon>Magnoliopsida</taxon>
        <taxon>eudicotyledons</taxon>
        <taxon>Gunneridae</taxon>
        <taxon>Pentapetalae</taxon>
        <taxon>rosids</taxon>
        <taxon>fabids</taxon>
        <taxon>Fabales</taxon>
        <taxon>Fabaceae</taxon>
        <taxon>Papilionoideae</taxon>
        <taxon>50 kb inversion clade</taxon>
        <taxon>NPAAA clade</taxon>
        <taxon>indigoferoid/millettioid clade</taxon>
        <taxon>Phaseoleae</taxon>
        <taxon>Vigna</taxon>
    </lineage>
</organism>
<evidence type="ECO:0000313" key="2">
    <source>
        <dbReference type="Proteomes" id="UP001374535"/>
    </source>
</evidence>
<evidence type="ECO:0000313" key="1">
    <source>
        <dbReference type="EMBL" id="WVY99012.1"/>
    </source>
</evidence>
<reference evidence="1 2" key="1">
    <citation type="journal article" date="2023" name="Life. Sci Alliance">
        <title>Evolutionary insights into 3D genome organization and epigenetic landscape of Vigna mungo.</title>
        <authorList>
            <person name="Junaid A."/>
            <person name="Singh B."/>
            <person name="Bhatia S."/>
        </authorList>
    </citation>
    <scope>NUCLEOTIDE SEQUENCE [LARGE SCALE GENOMIC DNA]</scope>
    <source>
        <strain evidence="1">Urdbean</strain>
    </source>
</reference>
<proteinExistence type="predicted"/>
<dbReference type="Proteomes" id="UP001374535">
    <property type="component" value="Chromosome 9"/>
</dbReference>
<accession>A0AAQ3RN16</accession>
<dbReference type="EMBL" id="CP144692">
    <property type="protein sequence ID" value="WVY99012.1"/>
    <property type="molecule type" value="Genomic_DNA"/>
</dbReference>
<gene>
    <name evidence="1" type="ORF">V8G54_031163</name>
</gene>
<sequence length="154" mass="17820">MTIADDSVFPMDNLASCIQLSPQEENRIVSDLIKESELCLKEGNLYYVVSNRVTLLHMRADTSCQMFVDCRWYHEVRTEQEQGRTSAAYGRSKFRFEYEEGYETGRAGAETYSDVSNPVMSMMPTEYHDLDCDYTTLAVMQQRHNHNHATVTCY</sequence>
<keyword evidence="2" id="KW-1185">Reference proteome</keyword>
<name>A0AAQ3RN16_VIGMU</name>
<protein>
    <submittedName>
        <fullName evidence="1">Uncharacterized protein</fullName>
    </submittedName>
</protein>
<dbReference type="AlphaFoldDB" id="A0AAQ3RN16"/>